<reference evidence="3" key="1">
    <citation type="submission" date="2022-01" db="EMBL/GenBank/DDBJ databases">
        <authorList>
            <person name="King R."/>
        </authorList>
    </citation>
    <scope>NUCLEOTIDE SEQUENCE</scope>
</reference>
<dbReference type="AlphaFoldDB" id="A0A9P0E4R1"/>
<accession>A0A9P0E4R1</accession>
<gene>
    <name evidence="3" type="ORF">NEZAVI_LOCUS1973</name>
</gene>
<name>A0A9P0E4R1_NEZVI</name>
<keyword evidence="2" id="KW-0159">Chromosome partition</keyword>
<dbReference type="Gene3D" id="3.30.300.130">
    <property type="entry name" value="Fe-S cluster assembly (FSCA)"/>
    <property type="match status" value="1"/>
</dbReference>
<dbReference type="PANTHER" id="PTHR12377:SF2">
    <property type="entry name" value="CYTOSOLIC IRON-SULFUR ASSEMBLY COMPONENT 2A"/>
    <property type="match status" value="1"/>
</dbReference>
<dbReference type="EMBL" id="OV725077">
    <property type="protein sequence ID" value="CAH1390845.1"/>
    <property type="molecule type" value="Genomic_DNA"/>
</dbReference>
<dbReference type="Proteomes" id="UP001152798">
    <property type="component" value="Chromosome 1"/>
</dbReference>
<dbReference type="InterPro" id="IPR034904">
    <property type="entry name" value="FSCA_dom_sf"/>
</dbReference>
<dbReference type="SUPFAM" id="SSF117916">
    <property type="entry name" value="Fe-S cluster assembly (FSCA) domain-like"/>
    <property type="match status" value="1"/>
</dbReference>
<evidence type="ECO:0000256" key="1">
    <source>
        <dbReference type="ARBA" id="ARBA00010381"/>
    </source>
</evidence>
<evidence type="ECO:0008006" key="5">
    <source>
        <dbReference type="Google" id="ProtNLM"/>
    </source>
</evidence>
<comment type="similarity">
    <text evidence="1">Belongs to the MIP18 family.</text>
</comment>
<dbReference type="FunFam" id="3.30.300.130:FF:000004">
    <property type="entry name" value="cytosolic iron-sulfur assembly component 2A"/>
    <property type="match status" value="1"/>
</dbReference>
<dbReference type="Gene3D" id="6.10.250.1280">
    <property type="match status" value="1"/>
</dbReference>
<evidence type="ECO:0000313" key="4">
    <source>
        <dbReference type="Proteomes" id="UP001152798"/>
    </source>
</evidence>
<dbReference type="GO" id="GO:0007059">
    <property type="term" value="P:chromosome segregation"/>
    <property type="evidence" value="ECO:0007669"/>
    <property type="project" value="UniProtKB-KW"/>
</dbReference>
<proteinExistence type="inferred from homology"/>
<dbReference type="InterPro" id="IPR039796">
    <property type="entry name" value="MIP18"/>
</dbReference>
<keyword evidence="4" id="KW-1185">Reference proteome</keyword>
<organism evidence="3 4">
    <name type="scientific">Nezara viridula</name>
    <name type="common">Southern green stink bug</name>
    <name type="synonym">Cimex viridulus</name>
    <dbReference type="NCBI Taxonomy" id="85310"/>
    <lineage>
        <taxon>Eukaryota</taxon>
        <taxon>Metazoa</taxon>
        <taxon>Ecdysozoa</taxon>
        <taxon>Arthropoda</taxon>
        <taxon>Hexapoda</taxon>
        <taxon>Insecta</taxon>
        <taxon>Pterygota</taxon>
        <taxon>Neoptera</taxon>
        <taxon>Paraneoptera</taxon>
        <taxon>Hemiptera</taxon>
        <taxon>Heteroptera</taxon>
        <taxon>Panheteroptera</taxon>
        <taxon>Pentatomomorpha</taxon>
        <taxon>Pentatomoidea</taxon>
        <taxon>Pentatomidae</taxon>
        <taxon>Pentatominae</taxon>
        <taxon>Nezara</taxon>
    </lineage>
</organism>
<dbReference type="OrthoDB" id="2746at2759"/>
<evidence type="ECO:0000313" key="3">
    <source>
        <dbReference type="EMBL" id="CAH1390845.1"/>
    </source>
</evidence>
<protein>
    <recommendedName>
        <fullName evidence="5">MIP18 family-like domain-containing protein</fullName>
    </recommendedName>
</protein>
<dbReference type="PANTHER" id="PTHR12377">
    <property type="entry name" value="CYTOSOLIC IRON-SULFUR ASSEMBLY COMPONENT 2B-RELATED"/>
    <property type="match status" value="1"/>
</dbReference>
<evidence type="ECO:0000256" key="2">
    <source>
        <dbReference type="ARBA" id="ARBA00022829"/>
    </source>
</evidence>
<sequence>MLISETMKKIPLLKYSHQENKHIEQYSEKQLKVIVYDTVRSIKDPEKPFNLEDLDVVYEDGIEVSKGLNGDEYVYRIRVEFKPTIPHCNLATLIGLCIRMKLKENLHVRYKLTIRVKEGSHVLADDVNKQINDKERVAAAMENKSLKQFVLNCIKNEE</sequence>
<dbReference type="GO" id="GO:0051604">
    <property type="term" value="P:protein maturation"/>
    <property type="evidence" value="ECO:0007669"/>
    <property type="project" value="InterPro"/>
</dbReference>